<feature type="repeat" description="WD" evidence="3">
    <location>
        <begin position="68"/>
        <end position="119"/>
    </location>
</feature>
<keyword evidence="2" id="KW-0677">Repeat</keyword>
<protein>
    <submittedName>
        <fullName evidence="4">Uncharacterized protein</fullName>
    </submittedName>
</protein>
<evidence type="ECO:0000256" key="1">
    <source>
        <dbReference type="ARBA" id="ARBA00022574"/>
    </source>
</evidence>
<proteinExistence type="predicted"/>
<dbReference type="GO" id="GO:1990234">
    <property type="term" value="C:transferase complex"/>
    <property type="evidence" value="ECO:0007669"/>
    <property type="project" value="UniProtKB-ARBA"/>
</dbReference>
<dbReference type="InterPro" id="IPR020472">
    <property type="entry name" value="WD40_PAC1"/>
</dbReference>
<dbReference type="PROSITE" id="PS50082">
    <property type="entry name" value="WD_REPEATS_2"/>
    <property type="match status" value="3"/>
</dbReference>
<dbReference type="OrthoDB" id="256303at2759"/>
<dbReference type="PROSITE" id="PS00678">
    <property type="entry name" value="WD_REPEATS_1"/>
    <property type="match status" value="2"/>
</dbReference>
<reference evidence="4 5" key="1">
    <citation type="journal article" date="2013" name="Curr. Biol.">
        <title>The Genome of the Foraminiferan Reticulomyxa filosa.</title>
        <authorList>
            <person name="Glockner G."/>
            <person name="Hulsmann N."/>
            <person name="Schleicher M."/>
            <person name="Noegel A.A."/>
            <person name="Eichinger L."/>
            <person name="Gallinger C."/>
            <person name="Pawlowski J."/>
            <person name="Sierra R."/>
            <person name="Euteneuer U."/>
            <person name="Pillet L."/>
            <person name="Moustafa A."/>
            <person name="Platzer M."/>
            <person name="Groth M."/>
            <person name="Szafranski K."/>
            <person name="Schliwa M."/>
        </authorList>
    </citation>
    <scope>NUCLEOTIDE SEQUENCE [LARGE SCALE GENOMIC DNA]</scope>
</reference>
<feature type="repeat" description="WD" evidence="3">
    <location>
        <begin position="19"/>
        <end position="67"/>
    </location>
</feature>
<keyword evidence="1 3" id="KW-0853">WD repeat</keyword>
<organism evidence="4 5">
    <name type="scientific">Reticulomyxa filosa</name>
    <dbReference type="NCBI Taxonomy" id="46433"/>
    <lineage>
        <taxon>Eukaryota</taxon>
        <taxon>Sar</taxon>
        <taxon>Rhizaria</taxon>
        <taxon>Retaria</taxon>
        <taxon>Foraminifera</taxon>
        <taxon>Monothalamids</taxon>
        <taxon>Reticulomyxidae</taxon>
        <taxon>Reticulomyxa</taxon>
    </lineage>
</organism>
<dbReference type="InterPro" id="IPR001680">
    <property type="entry name" value="WD40_rpt"/>
</dbReference>
<dbReference type="AlphaFoldDB" id="X6MYV9"/>
<dbReference type="EMBL" id="ASPP01013894">
    <property type="protein sequence ID" value="ETO19230.1"/>
    <property type="molecule type" value="Genomic_DNA"/>
</dbReference>
<sequence length="160" mass="17942">WDKTIRIWDIEKSKQLIVFKGHEDSVDSIKYGPKGSKTNGDANLILSGSSDKSVRLWDVRSGQQMQVFNGHTDCVNAVEYSPFVVNNNEIGGSSNVICSGSWDSTIRFWDIRSSKKELHVIKGNEKVMSLKFLSLKKKENESCVFNLCYGSTAGRIYLLG</sequence>
<keyword evidence="5" id="KW-1185">Reference proteome</keyword>
<feature type="repeat" description="WD" evidence="3">
    <location>
        <begin position="1"/>
        <end position="18"/>
    </location>
</feature>
<dbReference type="InterPro" id="IPR036322">
    <property type="entry name" value="WD40_repeat_dom_sf"/>
</dbReference>
<dbReference type="SUPFAM" id="SSF50978">
    <property type="entry name" value="WD40 repeat-like"/>
    <property type="match status" value="1"/>
</dbReference>
<dbReference type="PANTHER" id="PTHR22847:SF637">
    <property type="entry name" value="WD REPEAT DOMAIN 5B"/>
    <property type="match status" value="1"/>
</dbReference>
<dbReference type="SMART" id="SM00320">
    <property type="entry name" value="WD40"/>
    <property type="match status" value="2"/>
</dbReference>
<evidence type="ECO:0000256" key="2">
    <source>
        <dbReference type="ARBA" id="ARBA00022737"/>
    </source>
</evidence>
<accession>X6MYV9</accession>
<dbReference type="Gene3D" id="2.130.10.10">
    <property type="entry name" value="YVTN repeat-like/Quinoprotein amine dehydrogenase"/>
    <property type="match status" value="1"/>
</dbReference>
<evidence type="ECO:0000256" key="3">
    <source>
        <dbReference type="PROSITE-ProRule" id="PRU00221"/>
    </source>
</evidence>
<name>X6MYV9_RETFI</name>
<evidence type="ECO:0000313" key="4">
    <source>
        <dbReference type="EMBL" id="ETO19230.1"/>
    </source>
</evidence>
<feature type="non-terminal residue" evidence="4">
    <location>
        <position position="1"/>
    </location>
</feature>
<comment type="caution">
    <text evidence="4">The sequence shown here is derived from an EMBL/GenBank/DDBJ whole genome shotgun (WGS) entry which is preliminary data.</text>
</comment>
<dbReference type="PANTHER" id="PTHR22847">
    <property type="entry name" value="WD40 REPEAT PROTEIN"/>
    <property type="match status" value="1"/>
</dbReference>
<dbReference type="PROSITE" id="PS50294">
    <property type="entry name" value="WD_REPEATS_REGION"/>
    <property type="match status" value="2"/>
</dbReference>
<dbReference type="Pfam" id="PF00400">
    <property type="entry name" value="WD40"/>
    <property type="match status" value="2"/>
</dbReference>
<dbReference type="InterPro" id="IPR019775">
    <property type="entry name" value="WD40_repeat_CS"/>
</dbReference>
<evidence type="ECO:0000313" key="5">
    <source>
        <dbReference type="Proteomes" id="UP000023152"/>
    </source>
</evidence>
<dbReference type="Proteomes" id="UP000023152">
    <property type="component" value="Unassembled WGS sequence"/>
</dbReference>
<gene>
    <name evidence="4" type="ORF">RFI_18003</name>
</gene>
<dbReference type="PRINTS" id="PR00320">
    <property type="entry name" value="GPROTEINBRPT"/>
</dbReference>
<dbReference type="InterPro" id="IPR015943">
    <property type="entry name" value="WD40/YVTN_repeat-like_dom_sf"/>
</dbReference>